<dbReference type="CDD" id="cd01448">
    <property type="entry name" value="TST_Repeat_1"/>
    <property type="match status" value="1"/>
</dbReference>
<accession>A0ABZ2N211</accession>
<dbReference type="EC" id="2.8.1.-" evidence="4"/>
<dbReference type="InterPro" id="IPR036873">
    <property type="entry name" value="Rhodanese-like_dom_sf"/>
</dbReference>
<name>A0ABZ2N211_9BACI</name>
<sequence length="278" mass="31386">MNFIKSMDWLANHLDDPNVCIIDCRFSLADAQAGEKAYMEGHIPGAFYAHLDRHLSGEKQQHGGRHPLPNVEDVQAVFQSFGITEQTIVVVYDQGEAMFAGRCWWLLSYLGHSHVYILDGGFQEWANRELPVTKEIPTAKPSYFPVNIQTDWLVSIEEVKEAVASGTSVLIDSRAPERYNGEVEPLDRVPGHIPTAVNYFFQEGLQGTSWKDQQQQIDRFRELDNDQPVIVYCGSGVSATPNIIALKEAGFRNVKLYAGSYSDWSSYEDLPIEKKSER</sequence>
<dbReference type="RefSeq" id="WP_338749552.1">
    <property type="nucleotide sequence ID" value="NZ_CP147404.1"/>
</dbReference>
<keyword evidence="1 4" id="KW-0808">Transferase</keyword>
<dbReference type="Pfam" id="PF00581">
    <property type="entry name" value="Rhodanese"/>
    <property type="match status" value="2"/>
</dbReference>
<evidence type="ECO:0000313" key="4">
    <source>
        <dbReference type="EMBL" id="WXB91751.1"/>
    </source>
</evidence>
<gene>
    <name evidence="4" type="ORF">WDJ61_10765</name>
</gene>
<keyword evidence="5" id="KW-1185">Reference proteome</keyword>
<dbReference type="InterPro" id="IPR045078">
    <property type="entry name" value="TST/MPST-like"/>
</dbReference>
<feature type="domain" description="Rhodanese" evidence="3">
    <location>
        <begin position="15"/>
        <end position="134"/>
    </location>
</feature>
<dbReference type="Gene3D" id="3.40.250.10">
    <property type="entry name" value="Rhodanese-like domain"/>
    <property type="match status" value="2"/>
</dbReference>
<dbReference type="GO" id="GO:0016740">
    <property type="term" value="F:transferase activity"/>
    <property type="evidence" value="ECO:0007669"/>
    <property type="project" value="UniProtKB-KW"/>
</dbReference>
<keyword evidence="2" id="KW-0677">Repeat</keyword>
<dbReference type="CDD" id="cd01449">
    <property type="entry name" value="TST_Repeat_2"/>
    <property type="match status" value="1"/>
</dbReference>
<organism evidence="4 5">
    <name type="scientific">Bacillus kandeliae</name>
    <dbReference type="NCBI Taxonomy" id="3129297"/>
    <lineage>
        <taxon>Bacteria</taxon>
        <taxon>Bacillati</taxon>
        <taxon>Bacillota</taxon>
        <taxon>Bacilli</taxon>
        <taxon>Bacillales</taxon>
        <taxon>Bacillaceae</taxon>
        <taxon>Bacillus</taxon>
    </lineage>
</organism>
<dbReference type="InterPro" id="IPR001763">
    <property type="entry name" value="Rhodanese-like_dom"/>
</dbReference>
<dbReference type="PROSITE" id="PS50206">
    <property type="entry name" value="RHODANESE_3"/>
    <property type="match status" value="2"/>
</dbReference>
<dbReference type="EMBL" id="CP147404">
    <property type="protein sequence ID" value="WXB91751.1"/>
    <property type="molecule type" value="Genomic_DNA"/>
</dbReference>
<protein>
    <submittedName>
        <fullName evidence="4">Sulfurtransferase</fullName>
        <ecNumber evidence="4">2.8.1.-</ecNumber>
    </submittedName>
</protein>
<evidence type="ECO:0000256" key="2">
    <source>
        <dbReference type="ARBA" id="ARBA00022737"/>
    </source>
</evidence>
<dbReference type="Proteomes" id="UP001387364">
    <property type="component" value="Chromosome"/>
</dbReference>
<evidence type="ECO:0000313" key="5">
    <source>
        <dbReference type="Proteomes" id="UP001387364"/>
    </source>
</evidence>
<feature type="domain" description="Rhodanese" evidence="3">
    <location>
        <begin position="164"/>
        <end position="273"/>
    </location>
</feature>
<dbReference type="PANTHER" id="PTHR11364">
    <property type="entry name" value="THIOSULFATE SULFERTANSFERASE"/>
    <property type="match status" value="1"/>
</dbReference>
<dbReference type="SMART" id="SM00450">
    <property type="entry name" value="RHOD"/>
    <property type="match status" value="2"/>
</dbReference>
<dbReference type="PANTHER" id="PTHR11364:SF27">
    <property type="entry name" value="SULFURTRANSFERASE"/>
    <property type="match status" value="1"/>
</dbReference>
<proteinExistence type="predicted"/>
<evidence type="ECO:0000259" key="3">
    <source>
        <dbReference type="PROSITE" id="PS50206"/>
    </source>
</evidence>
<dbReference type="SUPFAM" id="SSF52821">
    <property type="entry name" value="Rhodanese/Cell cycle control phosphatase"/>
    <property type="match status" value="2"/>
</dbReference>
<reference evidence="4 5" key="1">
    <citation type="submission" date="2024-02" db="EMBL/GenBank/DDBJ databases">
        <title>Seven novel Bacillus-like species.</title>
        <authorList>
            <person name="Liu G."/>
        </authorList>
    </citation>
    <scope>NUCLEOTIDE SEQUENCE [LARGE SCALE GENOMIC DNA]</scope>
    <source>
        <strain evidence="4 5">FJAT-52991</strain>
    </source>
</reference>
<evidence type="ECO:0000256" key="1">
    <source>
        <dbReference type="ARBA" id="ARBA00022679"/>
    </source>
</evidence>